<evidence type="ECO:0000313" key="2">
    <source>
        <dbReference type="EMBL" id="SNT31480.1"/>
    </source>
</evidence>
<dbReference type="Gene3D" id="3.90.1570.10">
    <property type="entry name" value="tt1808, chain A"/>
    <property type="match status" value="1"/>
</dbReference>
<dbReference type="EMBL" id="FZPH01000004">
    <property type="protein sequence ID" value="SNT31480.1"/>
    <property type="molecule type" value="Genomic_DNA"/>
</dbReference>
<dbReference type="InterPro" id="IPR008538">
    <property type="entry name" value="Uma2"/>
</dbReference>
<protein>
    <submittedName>
        <fullName evidence="2">Putative restriction endonuclease</fullName>
    </submittedName>
</protein>
<dbReference type="RefSeq" id="WP_245870816.1">
    <property type="nucleotide sequence ID" value="NZ_FZPH01000004.1"/>
</dbReference>
<dbReference type="Proteomes" id="UP000198362">
    <property type="component" value="Unassembled WGS sequence"/>
</dbReference>
<keyword evidence="2" id="KW-0540">Nuclease</keyword>
<accession>A0A239LMG1</accession>
<dbReference type="SUPFAM" id="SSF52980">
    <property type="entry name" value="Restriction endonuclease-like"/>
    <property type="match status" value="1"/>
</dbReference>
<sequence length="147" mass="15746">MSPAPSKRHQRVSRKLAAMLDVTAEPAGLIVYKAIDLRLKADRVVIPDLVVADTDEEGSVVEASEVRLVCEIVSPSNAIADRVLKMQLYAMAGIPAYLLVETEATTPLLRLFVLHGEHYVLAAEAGPGGHLRTSEPLPLEISVAGLA</sequence>
<name>A0A239LMG1_9ACTN</name>
<dbReference type="PANTHER" id="PTHR35400">
    <property type="entry name" value="SLR1083 PROTEIN"/>
    <property type="match status" value="1"/>
</dbReference>
<keyword evidence="3" id="KW-1185">Reference proteome</keyword>
<dbReference type="InterPro" id="IPR012296">
    <property type="entry name" value="Nuclease_put_TT1808"/>
</dbReference>
<evidence type="ECO:0000313" key="3">
    <source>
        <dbReference type="Proteomes" id="UP000198362"/>
    </source>
</evidence>
<dbReference type="GO" id="GO:0004519">
    <property type="term" value="F:endonuclease activity"/>
    <property type="evidence" value="ECO:0007669"/>
    <property type="project" value="UniProtKB-KW"/>
</dbReference>
<keyword evidence="2" id="KW-0378">Hydrolase</keyword>
<gene>
    <name evidence="2" type="ORF">SAMN05421812_104434</name>
</gene>
<dbReference type="InterPro" id="IPR011335">
    <property type="entry name" value="Restrct_endonuc-II-like"/>
</dbReference>
<dbReference type="Pfam" id="PF05685">
    <property type="entry name" value="Uma2"/>
    <property type="match status" value="1"/>
</dbReference>
<dbReference type="CDD" id="cd06260">
    <property type="entry name" value="DUF820-like"/>
    <property type="match status" value="1"/>
</dbReference>
<organism evidence="2 3">
    <name type="scientific">Asanoa hainanensis</name>
    <dbReference type="NCBI Taxonomy" id="560556"/>
    <lineage>
        <taxon>Bacteria</taxon>
        <taxon>Bacillati</taxon>
        <taxon>Actinomycetota</taxon>
        <taxon>Actinomycetes</taxon>
        <taxon>Micromonosporales</taxon>
        <taxon>Micromonosporaceae</taxon>
        <taxon>Asanoa</taxon>
    </lineage>
</organism>
<reference evidence="2 3" key="1">
    <citation type="submission" date="2017-06" db="EMBL/GenBank/DDBJ databases">
        <authorList>
            <person name="Kim H.J."/>
            <person name="Triplett B.A."/>
        </authorList>
    </citation>
    <scope>NUCLEOTIDE SEQUENCE [LARGE SCALE GENOMIC DNA]</scope>
    <source>
        <strain evidence="2 3">CGMCC 4.5593</strain>
    </source>
</reference>
<keyword evidence="2" id="KW-0255">Endonuclease</keyword>
<evidence type="ECO:0000259" key="1">
    <source>
        <dbReference type="Pfam" id="PF05685"/>
    </source>
</evidence>
<dbReference type="AlphaFoldDB" id="A0A239LMG1"/>
<feature type="domain" description="Putative restriction endonuclease" evidence="1">
    <location>
        <begin position="1"/>
        <end position="141"/>
    </location>
</feature>
<proteinExistence type="predicted"/>
<dbReference type="PANTHER" id="PTHR35400:SF3">
    <property type="entry name" value="SLL1072 PROTEIN"/>
    <property type="match status" value="1"/>
</dbReference>